<dbReference type="PROSITE" id="PS50026">
    <property type="entry name" value="EGF_3"/>
    <property type="match status" value="2"/>
</dbReference>
<dbReference type="SMART" id="SM00181">
    <property type="entry name" value="EGF"/>
    <property type="match status" value="6"/>
</dbReference>
<dbReference type="Pfam" id="PF02412">
    <property type="entry name" value="TSP_3"/>
    <property type="match status" value="7"/>
</dbReference>
<dbReference type="InterPro" id="IPR024665">
    <property type="entry name" value="TSP/COMP_CC"/>
</dbReference>
<dbReference type="SMART" id="SM00179">
    <property type="entry name" value="EGF_CA"/>
    <property type="match status" value="5"/>
</dbReference>
<comment type="caution">
    <text evidence="9">Lacks conserved residue(s) required for the propagation of feature annotation.</text>
</comment>
<dbReference type="CDD" id="cd16081">
    <property type="entry name" value="TSPcc_insect"/>
    <property type="match status" value="1"/>
</dbReference>
<comment type="similarity">
    <text evidence="1">Belongs to the thrombospondin family.</text>
</comment>
<feature type="domain" description="EGF-like" evidence="13">
    <location>
        <begin position="355"/>
        <end position="396"/>
    </location>
</feature>
<feature type="chain" id="PRO_5035210579" description="Thrombospondin" evidence="12">
    <location>
        <begin position="21"/>
        <end position="1038"/>
    </location>
</feature>
<dbReference type="OrthoDB" id="14563at2759"/>
<gene>
    <name evidence="15" type="ORF">G9C98_007286</name>
</gene>
<feature type="region of interest" description="Disordered" evidence="11">
    <location>
        <begin position="567"/>
        <end position="587"/>
    </location>
</feature>
<evidence type="ECO:0000256" key="1">
    <source>
        <dbReference type="ARBA" id="ARBA00009456"/>
    </source>
</evidence>
<keyword evidence="3 12" id="KW-0732">Signal</keyword>
<feature type="signal peptide" evidence="12">
    <location>
        <begin position="1"/>
        <end position="20"/>
    </location>
</feature>
<dbReference type="InterPro" id="IPR008859">
    <property type="entry name" value="Thrombospondin_C"/>
</dbReference>
<dbReference type="PROSITE" id="PS51236">
    <property type="entry name" value="TSP_CTER"/>
    <property type="match status" value="1"/>
</dbReference>
<dbReference type="FunFam" id="4.10.1080.10:FF:000002">
    <property type="entry name" value="Thrombospondin 3"/>
    <property type="match status" value="1"/>
</dbReference>
<dbReference type="EMBL" id="JAAOIC020000006">
    <property type="protein sequence ID" value="KAG8041982.1"/>
    <property type="molecule type" value="Genomic_DNA"/>
</dbReference>
<dbReference type="GO" id="GO:0005509">
    <property type="term" value="F:calcium ion binding"/>
    <property type="evidence" value="ECO:0007669"/>
    <property type="project" value="UniProtKB-UniRule"/>
</dbReference>
<evidence type="ECO:0000256" key="9">
    <source>
        <dbReference type="PROSITE-ProRule" id="PRU00076"/>
    </source>
</evidence>
<dbReference type="Pfam" id="PF05735">
    <property type="entry name" value="TSP_C"/>
    <property type="match status" value="1"/>
</dbReference>
<accession>A0A8J5R4Z1</accession>
<evidence type="ECO:0000256" key="8">
    <source>
        <dbReference type="ARBA" id="ARBA00023180"/>
    </source>
</evidence>
<dbReference type="CDD" id="cd00054">
    <property type="entry name" value="EGF_CA"/>
    <property type="match status" value="2"/>
</dbReference>
<feature type="region of interest" description="Disordered" evidence="11">
    <location>
        <begin position="686"/>
        <end position="718"/>
    </location>
</feature>
<feature type="compositionally biased region" description="Acidic residues" evidence="11">
    <location>
        <begin position="572"/>
        <end position="587"/>
    </location>
</feature>
<evidence type="ECO:0000313" key="16">
    <source>
        <dbReference type="Proteomes" id="UP000729913"/>
    </source>
</evidence>
<dbReference type="CDD" id="cd00053">
    <property type="entry name" value="EGF"/>
    <property type="match status" value="1"/>
</dbReference>
<dbReference type="FunFam" id="2.10.25.10:FF:000025">
    <property type="entry name" value="Thrombospondin 3"/>
    <property type="match status" value="1"/>
</dbReference>
<dbReference type="FunFam" id="4.10.1080.10:FF:000001">
    <property type="entry name" value="Thrombospondin 3"/>
    <property type="match status" value="1"/>
</dbReference>
<dbReference type="InterPro" id="IPR001881">
    <property type="entry name" value="EGF-like_Ca-bd_dom"/>
</dbReference>
<feature type="repeat" description="TSP type-3" evidence="10">
    <location>
        <begin position="731"/>
        <end position="766"/>
    </location>
</feature>
<name>A0A8J5R4Z1_9HYME</name>
<dbReference type="FunFam" id="2.10.25.10:FF:000232">
    <property type="entry name" value="thrombospondin-3 isoform X1"/>
    <property type="match status" value="1"/>
</dbReference>
<dbReference type="GO" id="GO:0007155">
    <property type="term" value="P:cell adhesion"/>
    <property type="evidence" value="ECO:0007669"/>
    <property type="project" value="UniProtKB-KW"/>
</dbReference>
<feature type="disulfide bond" evidence="9">
    <location>
        <begin position="364"/>
        <end position="381"/>
    </location>
</feature>
<dbReference type="Pfam" id="PF11598">
    <property type="entry name" value="COMP"/>
    <property type="match status" value="1"/>
</dbReference>
<evidence type="ECO:0000259" key="13">
    <source>
        <dbReference type="PROSITE" id="PS50026"/>
    </source>
</evidence>
<evidence type="ECO:0000256" key="3">
    <source>
        <dbReference type="ARBA" id="ARBA00022729"/>
    </source>
</evidence>
<dbReference type="InterPro" id="IPR018097">
    <property type="entry name" value="EGF_Ca-bd_CS"/>
</dbReference>
<proteinExistence type="inferred from homology"/>
<comment type="caution">
    <text evidence="15">The sequence shown here is derived from an EMBL/GenBank/DDBJ whole genome shotgun (WGS) entry which is preliminary data.</text>
</comment>
<sequence>MAGFKTIVFILFGIFKLSTAILYDQVLSDILEDAVNDNEFAITVKHLKFRKNELGTETLFAAKYSDPKTKFIFMLDRRTNTIFLETVEESKKASQEFQVGSLNITHPIKNIIFLVNQNKPNSRVDVYVNCNNQGAIPLRKTPREAADEQTVSVFRVYKDRKYRIKIYKSSEISELWEREGCRTNLKDIEDIEHQANHSTTVSRVRRRGDIGIHTIDDLNCIGEGTLIKTLNELIEVTKKIWSEVEKNTHETRYIRKLIEECAACRPVTTPPPPPRPSCRYQSPCYSASYCRDTERGPECTGCPPGFTGDGRRCQKIKTCQDNPCFPEVRCQDTRNGYRCHSCPPGYTGSGESCHKIRGCQSNPCHSGVQCHSIHEYPYYKCGECPQGYTGNGTNCQDIDECDLDMEACPPGTECINITPGYRCQPCPPGFTSTATEAVRIESARRNKQICQDINECEDGRNGGCVPNSECINTQGSFRCGSCRAGFFGNQTIGCRSTRNICPDRITVCDDNADCICIAVNQYICQCHIGWAGNGIKCGTDSDSDGHPDETLIVDNHKIPADNCINVPNSGQEDSDNDGIGDSCDQDSDNDGVLDTTDNCPLNYNPKQEDTDRDGVDGIGDACDNCPTISNIDQKNVDGDTIGDACDNDMDNDGILNEFDNCPIKKNEDQRDFDRDGVGDACDNCPMIPNQDQADEDRDRVGDACDDGHDKDKDGIQDNFDNCPDIANSEQTDSDNDGIGDQCDDDIDGDNVPNDIDNCVFVYNPLQQNSRGGLFGDACFNDNDNDTIANPHDNCPNNSQVWTTDFTKYDIIALDPVGDAQIDPHWQIHNKGAEIVQTQNSDPGIAVGFDSFTGVDFEGTFYINTDIDDDYVGFVFSYQSNKRFYSVMWKKNTQTYWKANPFRAVAEPGIQLKLIDSESGPGKRLRNSLWHTGDTDNQVKLLWKDPRNVGWTEKTPYRWQLLHRPNIGLIRLWIFEGPRLIVDSGNIFNSVLKGGRLGVFCFSQEMIIWSDLLYKCKGKRTEPSIIYLLLKSYSSSKSL</sequence>
<evidence type="ECO:0000259" key="14">
    <source>
        <dbReference type="PROSITE" id="PS51236"/>
    </source>
</evidence>
<dbReference type="AlphaFoldDB" id="A0A8J5R4Z1"/>
<evidence type="ECO:0000256" key="5">
    <source>
        <dbReference type="ARBA" id="ARBA00022837"/>
    </source>
</evidence>
<protein>
    <recommendedName>
        <fullName evidence="17">Thrombospondin</fullName>
    </recommendedName>
</protein>
<dbReference type="InterPro" id="IPR003367">
    <property type="entry name" value="Thrombospondin_3-like_rpt"/>
</dbReference>
<dbReference type="PANTHER" id="PTHR10199">
    <property type="entry name" value="THROMBOSPONDIN"/>
    <property type="match status" value="1"/>
</dbReference>
<keyword evidence="16" id="KW-1185">Reference proteome</keyword>
<evidence type="ECO:0008006" key="17">
    <source>
        <dbReference type="Google" id="ProtNLM"/>
    </source>
</evidence>
<reference evidence="15" key="2">
    <citation type="submission" date="2021-04" db="EMBL/GenBank/DDBJ databases">
        <title>Genome-wide patterns of bracovirus chromosomal integration into multiple host tissues during parasitism.</title>
        <authorList>
            <person name="Chebbi M.A.C."/>
        </authorList>
    </citation>
    <scope>NUCLEOTIDE SEQUENCE</scope>
    <source>
        <tissue evidence="15">Whole body</tissue>
    </source>
</reference>
<keyword evidence="8" id="KW-0325">Glycoprotein</keyword>
<feature type="domain" description="TSP C-terminal" evidence="14">
    <location>
        <begin position="806"/>
        <end position="1020"/>
    </location>
</feature>
<dbReference type="Proteomes" id="UP000729913">
    <property type="component" value="Unassembled WGS sequence"/>
</dbReference>
<evidence type="ECO:0000313" key="15">
    <source>
        <dbReference type="EMBL" id="KAG8041982.1"/>
    </source>
</evidence>
<dbReference type="Pfam" id="PF07645">
    <property type="entry name" value="EGF_CA"/>
    <property type="match status" value="2"/>
</dbReference>
<dbReference type="FunFam" id="2.60.120.200:FF:000002">
    <property type="entry name" value="Thrombospondin 3"/>
    <property type="match status" value="1"/>
</dbReference>
<feature type="repeat" description="TSP type-3" evidence="10">
    <location>
        <begin position="572"/>
        <end position="607"/>
    </location>
</feature>
<keyword evidence="6" id="KW-0130">Cell adhesion</keyword>
<dbReference type="InterPro" id="IPR049883">
    <property type="entry name" value="NOTCH1_EGF-like"/>
</dbReference>
<feature type="domain" description="EGF-like" evidence="13">
    <location>
        <begin position="315"/>
        <end position="354"/>
    </location>
</feature>
<evidence type="ECO:0000256" key="7">
    <source>
        <dbReference type="ARBA" id="ARBA00023157"/>
    </source>
</evidence>
<dbReference type="InterPro" id="IPR017897">
    <property type="entry name" value="Thrombospondin_3_rpt"/>
</dbReference>
<dbReference type="FunFam" id="2.10.25.10:FF:000027">
    <property type="entry name" value="Thrombospondin 3"/>
    <property type="match status" value="1"/>
</dbReference>
<keyword evidence="7 9" id="KW-1015">Disulfide bond</keyword>
<evidence type="ECO:0000256" key="10">
    <source>
        <dbReference type="PROSITE-ProRule" id="PRU00634"/>
    </source>
</evidence>
<dbReference type="PANTHER" id="PTHR10199:SF100">
    <property type="entry name" value="THROMBOSPONDIN, ISOFORM A"/>
    <property type="match status" value="1"/>
</dbReference>
<feature type="compositionally biased region" description="Basic and acidic residues" evidence="11">
    <location>
        <begin position="696"/>
        <end position="715"/>
    </location>
</feature>
<evidence type="ECO:0000256" key="11">
    <source>
        <dbReference type="SAM" id="MobiDB-lite"/>
    </source>
</evidence>
<feature type="repeat" description="TSP type-3" evidence="10">
    <location>
        <begin position="634"/>
        <end position="669"/>
    </location>
</feature>
<dbReference type="InterPro" id="IPR000742">
    <property type="entry name" value="EGF"/>
</dbReference>
<keyword evidence="5 10" id="KW-0106">Calcium</keyword>
<evidence type="ECO:0000256" key="6">
    <source>
        <dbReference type="ARBA" id="ARBA00022889"/>
    </source>
</evidence>
<dbReference type="PROSITE" id="PS51234">
    <property type="entry name" value="TSP3"/>
    <property type="match status" value="3"/>
</dbReference>
<keyword evidence="2 9" id="KW-0245">EGF-like domain</keyword>
<keyword evidence="4" id="KW-0677">Repeat</keyword>
<reference evidence="15" key="1">
    <citation type="submission" date="2020-03" db="EMBL/GenBank/DDBJ databases">
        <authorList>
            <person name="Chebbi M.A."/>
            <person name="Drezen J.M."/>
        </authorList>
    </citation>
    <scope>NUCLEOTIDE SEQUENCE</scope>
    <source>
        <tissue evidence="15">Whole body</tissue>
    </source>
</reference>
<evidence type="ECO:0000256" key="12">
    <source>
        <dbReference type="SAM" id="SignalP"/>
    </source>
</evidence>
<organism evidence="15 16">
    <name type="scientific">Cotesia typhae</name>
    <dbReference type="NCBI Taxonomy" id="2053667"/>
    <lineage>
        <taxon>Eukaryota</taxon>
        <taxon>Metazoa</taxon>
        <taxon>Ecdysozoa</taxon>
        <taxon>Arthropoda</taxon>
        <taxon>Hexapoda</taxon>
        <taxon>Insecta</taxon>
        <taxon>Pterygota</taxon>
        <taxon>Neoptera</taxon>
        <taxon>Endopterygota</taxon>
        <taxon>Hymenoptera</taxon>
        <taxon>Apocrita</taxon>
        <taxon>Ichneumonoidea</taxon>
        <taxon>Braconidae</taxon>
        <taxon>Microgastrinae</taxon>
        <taxon>Cotesia</taxon>
    </lineage>
</organism>
<evidence type="ECO:0000256" key="2">
    <source>
        <dbReference type="ARBA" id="ARBA00022536"/>
    </source>
</evidence>
<dbReference type="PROSITE" id="PS01187">
    <property type="entry name" value="EGF_CA"/>
    <property type="match status" value="2"/>
</dbReference>
<evidence type="ECO:0000256" key="4">
    <source>
        <dbReference type="ARBA" id="ARBA00022737"/>
    </source>
</evidence>
<dbReference type="GO" id="GO:0005576">
    <property type="term" value="C:extracellular region"/>
    <property type="evidence" value="ECO:0007669"/>
    <property type="project" value="InterPro"/>
</dbReference>